<keyword evidence="2" id="KW-1185">Reference proteome</keyword>
<comment type="caution">
    <text evidence="1">The sequence shown here is derived from an EMBL/GenBank/DDBJ whole genome shotgun (WGS) entry which is preliminary data.</text>
</comment>
<reference evidence="1 2" key="1">
    <citation type="journal article" date="2023" name="Plants (Basel)">
        <title>Bridging the Gap: Combining Genomics and Transcriptomics Approaches to Understand Stylosanthes scabra, an Orphan Legume from the Brazilian Caatinga.</title>
        <authorList>
            <person name="Ferreira-Neto J.R.C."/>
            <person name="da Silva M.D."/>
            <person name="Binneck E."/>
            <person name="de Melo N.F."/>
            <person name="da Silva R.H."/>
            <person name="de Melo A.L.T.M."/>
            <person name="Pandolfi V."/>
            <person name="Bustamante F.O."/>
            <person name="Brasileiro-Vidal A.C."/>
            <person name="Benko-Iseppon A.M."/>
        </authorList>
    </citation>
    <scope>NUCLEOTIDE SEQUENCE [LARGE SCALE GENOMIC DNA]</scope>
    <source>
        <tissue evidence="1">Leaves</tissue>
    </source>
</reference>
<sequence length="57" mass="6303">MTSFFVDGLNKFKSLSVYPPSQISSFLPLISSLTHTTPSSHTGFFHLVAGDNNCRRN</sequence>
<proteinExistence type="predicted"/>
<evidence type="ECO:0000313" key="2">
    <source>
        <dbReference type="Proteomes" id="UP001341840"/>
    </source>
</evidence>
<name>A0ABU6XTL7_9FABA</name>
<evidence type="ECO:0000313" key="1">
    <source>
        <dbReference type="EMBL" id="MED6201582.1"/>
    </source>
</evidence>
<gene>
    <name evidence="1" type="ORF">PIB30_096457</name>
</gene>
<accession>A0ABU6XTL7</accession>
<dbReference type="Proteomes" id="UP001341840">
    <property type="component" value="Unassembled WGS sequence"/>
</dbReference>
<protein>
    <submittedName>
        <fullName evidence="1">Uncharacterized protein</fullName>
    </submittedName>
</protein>
<feature type="non-terminal residue" evidence="1">
    <location>
        <position position="57"/>
    </location>
</feature>
<organism evidence="1 2">
    <name type="scientific">Stylosanthes scabra</name>
    <dbReference type="NCBI Taxonomy" id="79078"/>
    <lineage>
        <taxon>Eukaryota</taxon>
        <taxon>Viridiplantae</taxon>
        <taxon>Streptophyta</taxon>
        <taxon>Embryophyta</taxon>
        <taxon>Tracheophyta</taxon>
        <taxon>Spermatophyta</taxon>
        <taxon>Magnoliopsida</taxon>
        <taxon>eudicotyledons</taxon>
        <taxon>Gunneridae</taxon>
        <taxon>Pentapetalae</taxon>
        <taxon>rosids</taxon>
        <taxon>fabids</taxon>
        <taxon>Fabales</taxon>
        <taxon>Fabaceae</taxon>
        <taxon>Papilionoideae</taxon>
        <taxon>50 kb inversion clade</taxon>
        <taxon>dalbergioids sensu lato</taxon>
        <taxon>Dalbergieae</taxon>
        <taxon>Pterocarpus clade</taxon>
        <taxon>Stylosanthes</taxon>
    </lineage>
</organism>
<dbReference type="EMBL" id="JASCZI010213737">
    <property type="protein sequence ID" value="MED6201582.1"/>
    <property type="molecule type" value="Genomic_DNA"/>
</dbReference>